<protein>
    <submittedName>
        <fullName evidence="4">AAA family ATPase</fullName>
    </submittedName>
    <submittedName>
        <fullName evidence="3">DNA binding domain-containing protein</fullName>
    </submittedName>
</protein>
<dbReference type="AlphaFoldDB" id="A0A2T3G1Z5"/>
<dbReference type="RefSeq" id="WP_107029765.1">
    <property type="nucleotide sequence ID" value="NZ_JAJDKX010000016.1"/>
</dbReference>
<evidence type="ECO:0000313" key="5">
    <source>
        <dbReference type="Proteomes" id="UP000240974"/>
    </source>
</evidence>
<name>A0A2T3G1Z5_9FIRM</name>
<sequence>MEKLFDLDEFDSYKEDNRREVKSAKNGLPNSIWETYSAFSNGYGGVIILGVIENKDGTWFTSGLDADSCQKLIKQFWNDINNRQKVSINLLRDDDVEVYKKEDDQIIVIHVPMARREEKPVYINNNLFHGTYRRNHDGDYHCTRLQVKTMLRDQAEKTMDMEVLDDVPLEDLNYETIQGYRNRHQVLNAGHPFERLNNDEYLRSIGAAAISKEDHQLHPTAAGMLMFGNEYNIVRHFPDYFLDYREVLDPSIRWTDRLQSSSGEWSGNICDFYFRVYNKIIKDVKVPFSMKGGDRIDDTPVHKALREALANCLINADYYGTRGVVIKKDQNQIVFENPGYIRTGKEQMRKGGESDPRNKTLMKMFNLVNIGERSGSGVPNIFNTWEDQGWKEPVIEERFDPDRTILTLEFVDKTNKEKAAKKSGEEKTAKKSGEEKTAKKKITNKTKEKMIKIKEYLSENKEAKTKDIAEYIGLKHSRTREILSQMDSVESIGTNTNRKYRLKDSQK</sequence>
<dbReference type="Pfam" id="PF04326">
    <property type="entry name" value="SLFN_AlbA_2"/>
    <property type="match status" value="1"/>
</dbReference>
<dbReference type="EMBL" id="PYLQ01000007">
    <property type="protein sequence ID" value="PST41522.1"/>
    <property type="molecule type" value="Genomic_DNA"/>
</dbReference>
<dbReference type="InterPro" id="IPR007421">
    <property type="entry name" value="Schlafen_AlbA_2_dom"/>
</dbReference>
<keyword evidence="5" id="KW-1185">Reference proteome</keyword>
<evidence type="ECO:0000259" key="2">
    <source>
        <dbReference type="Pfam" id="PF04326"/>
    </source>
</evidence>
<comment type="caution">
    <text evidence="4">The sequence shown here is derived from an EMBL/GenBank/DDBJ whole genome shotgun (WGS) entry which is preliminary data.</text>
</comment>
<dbReference type="PANTHER" id="PTHR30595">
    <property type="entry name" value="GLPR-RELATED TRANSCRIPTIONAL REPRESSOR"/>
    <property type="match status" value="1"/>
</dbReference>
<dbReference type="Gene3D" id="3.30.565.60">
    <property type="match status" value="1"/>
</dbReference>
<accession>A0A2T3G1Z5</accession>
<dbReference type="EMBL" id="JANGBO010000012">
    <property type="protein sequence ID" value="MCQ5062369.1"/>
    <property type="molecule type" value="Genomic_DNA"/>
</dbReference>
<evidence type="ECO:0000256" key="1">
    <source>
        <dbReference type="SAM" id="MobiDB-lite"/>
    </source>
</evidence>
<proteinExistence type="predicted"/>
<dbReference type="InterPro" id="IPR038461">
    <property type="entry name" value="Schlafen_AlbA_2_dom_sf"/>
</dbReference>
<evidence type="ECO:0000313" key="3">
    <source>
        <dbReference type="EMBL" id="MCQ5062369.1"/>
    </source>
</evidence>
<dbReference type="InterPro" id="IPR038475">
    <property type="entry name" value="RecG_C_sf"/>
</dbReference>
<reference evidence="3" key="2">
    <citation type="submission" date="2022-06" db="EMBL/GenBank/DDBJ databases">
        <title>Isolation of gut microbiota from human fecal samples.</title>
        <authorList>
            <person name="Pamer E.G."/>
            <person name="Barat B."/>
            <person name="Waligurski E."/>
            <person name="Medina S."/>
            <person name="Paddock L."/>
            <person name="Mostad J."/>
        </authorList>
    </citation>
    <scope>NUCLEOTIDE SEQUENCE</scope>
    <source>
        <strain evidence="3">DFI.6.24</strain>
    </source>
</reference>
<feature type="compositionally biased region" description="Basic and acidic residues" evidence="1">
    <location>
        <begin position="416"/>
        <end position="437"/>
    </location>
</feature>
<gene>
    <name evidence="4" type="ORF">C7U54_06850</name>
    <name evidence="3" type="ORF">NE542_11140</name>
</gene>
<dbReference type="Proteomes" id="UP000240974">
    <property type="component" value="Unassembled WGS sequence"/>
</dbReference>
<feature type="region of interest" description="Disordered" evidence="1">
    <location>
        <begin position="416"/>
        <end position="443"/>
    </location>
</feature>
<dbReference type="Gene3D" id="3.30.950.30">
    <property type="entry name" value="Schlafen, AAA domain"/>
    <property type="match status" value="1"/>
</dbReference>
<organism evidence="4 5">
    <name type="scientific">Faecalibacillus intestinalis</name>
    <dbReference type="NCBI Taxonomy" id="1982626"/>
    <lineage>
        <taxon>Bacteria</taxon>
        <taxon>Bacillati</taxon>
        <taxon>Bacillota</taxon>
        <taxon>Erysipelotrichia</taxon>
        <taxon>Erysipelotrichales</taxon>
        <taxon>Coprobacillaceae</taxon>
        <taxon>Faecalibacillus</taxon>
    </lineage>
</organism>
<evidence type="ECO:0000313" key="4">
    <source>
        <dbReference type="EMBL" id="PST41522.1"/>
    </source>
</evidence>
<reference evidence="4 5" key="1">
    <citation type="journal article" date="2019" name="Int. J. Syst. Evol. Microbiol.">
        <title>Faecalibacillus intestinalis gen. nov., sp. nov. and Faecalibacillus faecis sp. nov., isolated from human faeces.</title>
        <authorList>
            <person name="Seo B."/>
            <person name="Jeon K."/>
            <person name="Baek I."/>
            <person name="Lee Y.M."/>
            <person name="Baek K."/>
            <person name="Ko G."/>
        </authorList>
    </citation>
    <scope>NUCLEOTIDE SEQUENCE [LARGE SCALE GENOMIC DNA]</scope>
    <source>
        <strain evidence="4 5">SNUG30099</strain>
    </source>
</reference>
<feature type="domain" description="Schlafen AlbA-2" evidence="2">
    <location>
        <begin position="15"/>
        <end position="141"/>
    </location>
</feature>
<dbReference type="Proteomes" id="UP001204814">
    <property type="component" value="Unassembled WGS sequence"/>
</dbReference>
<dbReference type="Pfam" id="PF13749">
    <property type="entry name" value="HATPase_c_4"/>
    <property type="match status" value="1"/>
</dbReference>
<dbReference type="PANTHER" id="PTHR30595:SF6">
    <property type="entry name" value="SCHLAFEN ALBA-2 DOMAIN-CONTAINING PROTEIN"/>
    <property type="match status" value="1"/>
</dbReference>